<dbReference type="InterPro" id="IPR033868">
    <property type="entry name" value="Xylanase_inhibitor_I-like"/>
</dbReference>
<evidence type="ECO:0000313" key="7">
    <source>
        <dbReference type="EMBL" id="CAK9152988.1"/>
    </source>
</evidence>
<feature type="chain" id="PRO_5044769408" description="Peptidase A1 domain-containing protein" evidence="5">
    <location>
        <begin position="22"/>
        <end position="438"/>
    </location>
</feature>
<reference evidence="7 8" key="1">
    <citation type="submission" date="2024-02" db="EMBL/GenBank/DDBJ databases">
        <authorList>
            <person name="Vignale AGUSTIN F."/>
            <person name="Sosa J E."/>
            <person name="Modenutti C."/>
        </authorList>
    </citation>
    <scope>NUCLEOTIDE SEQUENCE [LARGE SCALE GENOMIC DNA]</scope>
</reference>
<evidence type="ECO:0000256" key="2">
    <source>
        <dbReference type="ARBA" id="ARBA00007447"/>
    </source>
</evidence>
<proteinExistence type="inferred from homology"/>
<dbReference type="InterPro" id="IPR021109">
    <property type="entry name" value="Peptidase_aspartic_dom_sf"/>
</dbReference>
<comment type="subcellular location">
    <subcellularLocation>
        <location evidence="1">Secreted</location>
        <location evidence="1">Extracellular space</location>
    </subcellularLocation>
</comment>
<dbReference type="InterPro" id="IPR032861">
    <property type="entry name" value="TAXi_N"/>
</dbReference>
<dbReference type="AlphaFoldDB" id="A0ABC8S6Z9"/>
<dbReference type="SUPFAM" id="SSF50630">
    <property type="entry name" value="Acid proteases"/>
    <property type="match status" value="1"/>
</dbReference>
<evidence type="ECO:0000256" key="3">
    <source>
        <dbReference type="ARBA" id="ARBA00022525"/>
    </source>
</evidence>
<evidence type="ECO:0000256" key="4">
    <source>
        <dbReference type="ARBA" id="ARBA00022729"/>
    </source>
</evidence>
<dbReference type="Pfam" id="PF14543">
    <property type="entry name" value="TAXi_N"/>
    <property type="match status" value="1"/>
</dbReference>
<dbReference type="FunFam" id="2.40.70.10:FF:000041">
    <property type="entry name" value="Basic 7S globulin"/>
    <property type="match status" value="1"/>
</dbReference>
<feature type="signal peptide" evidence="5">
    <location>
        <begin position="1"/>
        <end position="21"/>
    </location>
</feature>
<keyword evidence="4 5" id="KW-0732">Signal</keyword>
<dbReference type="PANTHER" id="PTHR47965">
    <property type="entry name" value="ASPARTYL PROTEASE-RELATED"/>
    <property type="match status" value="1"/>
</dbReference>
<keyword evidence="3" id="KW-0964">Secreted</keyword>
<dbReference type="CDD" id="cd05489">
    <property type="entry name" value="xylanase_inhibitor_I_like"/>
    <property type="match status" value="1"/>
</dbReference>
<dbReference type="InterPro" id="IPR001461">
    <property type="entry name" value="Aspartic_peptidase_A1"/>
</dbReference>
<evidence type="ECO:0000259" key="6">
    <source>
        <dbReference type="PROSITE" id="PS51767"/>
    </source>
</evidence>
<dbReference type="InterPro" id="IPR033121">
    <property type="entry name" value="PEPTIDASE_A1"/>
</dbReference>
<feature type="domain" description="Peptidase A1" evidence="6">
    <location>
        <begin position="43"/>
        <end position="417"/>
    </location>
</feature>
<name>A0ABC8S6Z9_9AQUA</name>
<comment type="caution">
    <text evidence="7">The sequence shown here is derived from an EMBL/GenBank/DDBJ whole genome shotgun (WGS) entry which is preliminary data.</text>
</comment>
<evidence type="ECO:0000256" key="5">
    <source>
        <dbReference type="SAM" id="SignalP"/>
    </source>
</evidence>
<dbReference type="FunFam" id="2.40.70.10:FF:000045">
    <property type="entry name" value="Basic 7S globulin"/>
    <property type="match status" value="1"/>
</dbReference>
<dbReference type="Gene3D" id="2.40.70.10">
    <property type="entry name" value="Acid Proteases"/>
    <property type="match status" value="2"/>
</dbReference>
<evidence type="ECO:0000313" key="8">
    <source>
        <dbReference type="Proteomes" id="UP001642360"/>
    </source>
</evidence>
<dbReference type="PANTHER" id="PTHR47965:SF22">
    <property type="entry name" value="EUKARYOTIC ASPARTYL PROTEASE FAMILY PROTEIN"/>
    <property type="match status" value="1"/>
</dbReference>
<gene>
    <name evidence="7" type="ORF">ILEXP_LOCUS21220</name>
</gene>
<protein>
    <recommendedName>
        <fullName evidence="6">Peptidase A1 domain-containing protein</fullName>
    </recommendedName>
</protein>
<sequence length="438" mass="46767">MASSLQFLLFSSLLFLSLSYAQRSSRPNALVLPVSKDASTLQYLTKINQRTPLVPVTLVVDLGGRFLWVDCENNYVSSTYRTPGCNSDKCSISRFAAVCGGCFPSPRPAGSPCMRNRCILSADNSVTRTANDGELLEDVVSVQSTDGSNPGPAATVSKFLFSCAPTSLLKGLAGGATGMAGLGRSQISLPSQFASSFSFPRKFAVCLSSGTGVIFFGDAPYKLRPNIDPSDSLTYTPLFINPVSTSSGYLLGESSVEYFIGVTSIKITDKVVPLNTSLLSIDAEGYGGTKISTVNPYTVMESSIYKAFTEAFINEATARNITRAPSVAPFDVCFSTNNVGSTRLGPGVPFIELILQSQSVVWRITGSNSMVYVSDNVLCLGFVDGGLNPRTAIVIGGYQLEDNFLQFDLEGSRLGFSYSLLGRRTTCGNFNFTSSSIP</sequence>
<dbReference type="Pfam" id="PF14541">
    <property type="entry name" value="TAXi_C"/>
    <property type="match status" value="1"/>
</dbReference>
<dbReference type="EMBL" id="CAUOFW020002314">
    <property type="protein sequence ID" value="CAK9152988.1"/>
    <property type="molecule type" value="Genomic_DNA"/>
</dbReference>
<dbReference type="GO" id="GO:0005576">
    <property type="term" value="C:extracellular region"/>
    <property type="evidence" value="ECO:0007669"/>
    <property type="project" value="UniProtKB-SubCell"/>
</dbReference>
<comment type="similarity">
    <text evidence="2">Belongs to the peptidase A1 family.</text>
</comment>
<dbReference type="InterPro" id="IPR032799">
    <property type="entry name" value="TAXi_C"/>
</dbReference>
<keyword evidence="8" id="KW-1185">Reference proteome</keyword>
<accession>A0ABC8S6Z9</accession>
<evidence type="ECO:0000256" key="1">
    <source>
        <dbReference type="ARBA" id="ARBA00004239"/>
    </source>
</evidence>
<organism evidence="7 8">
    <name type="scientific">Ilex paraguariensis</name>
    <name type="common">yerba mate</name>
    <dbReference type="NCBI Taxonomy" id="185542"/>
    <lineage>
        <taxon>Eukaryota</taxon>
        <taxon>Viridiplantae</taxon>
        <taxon>Streptophyta</taxon>
        <taxon>Embryophyta</taxon>
        <taxon>Tracheophyta</taxon>
        <taxon>Spermatophyta</taxon>
        <taxon>Magnoliopsida</taxon>
        <taxon>eudicotyledons</taxon>
        <taxon>Gunneridae</taxon>
        <taxon>Pentapetalae</taxon>
        <taxon>asterids</taxon>
        <taxon>campanulids</taxon>
        <taxon>Aquifoliales</taxon>
        <taxon>Aquifoliaceae</taxon>
        <taxon>Ilex</taxon>
    </lineage>
</organism>
<dbReference type="PROSITE" id="PS51767">
    <property type="entry name" value="PEPTIDASE_A1"/>
    <property type="match status" value="1"/>
</dbReference>
<dbReference type="Proteomes" id="UP001642360">
    <property type="component" value="Unassembled WGS sequence"/>
</dbReference>